<name>B3RLG2_TRIAD</name>
<dbReference type="HOGENOM" id="CLU_104033_0_0_1"/>
<accession>B3RLG2</accession>
<evidence type="ECO:0000313" key="5">
    <source>
        <dbReference type="Proteomes" id="UP000009022"/>
    </source>
</evidence>
<dbReference type="CTD" id="6749183"/>
<keyword evidence="2" id="KW-0677">Repeat</keyword>
<evidence type="ECO:0000313" key="4">
    <source>
        <dbReference type="EMBL" id="EDV28766.1"/>
    </source>
</evidence>
<protein>
    <recommendedName>
        <fullName evidence="3">NWD1/2-like winged helix-turn-helix domain-containing protein</fullName>
    </recommendedName>
</protein>
<dbReference type="Pfam" id="PF25469">
    <property type="entry name" value="WHD_NWD1"/>
    <property type="match status" value="1"/>
</dbReference>
<dbReference type="Proteomes" id="UP000009022">
    <property type="component" value="Unassembled WGS sequence"/>
</dbReference>
<dbReference type="RefSeq" id="XP_002107968.1">
    <property type="nucleotide sequence ID" value="XM_002107932.1"/>
</dbReference>
<dbReference type="InParanoid" id="B3RLG2"/>
<dbReference type="PANTHER" id="PTHR19871">
    <property type="entry name" value="BETA TRANSDUCIN-RELATED PROTEIN"/>
    <property type="match status" value="1"/>
</dbReference>
<dbReference type="AlphaFoldDB" id="B3RLG2"/>
<dbReference type="OMA" id="WTRIRSE"/>
<dbReference type="eggNOG" id="KOG3602">
    <property type="taxonomic scope" value="Eukaryota"/>
</dbReference>
<dbReference type="GeneID" id="6749183"/>
<reference evidence="4 5" key="1">
    <citation type="journal article" date="2008" name="Nature">
        <title>The Trichoplax genome and the nature of placozoans.</title>
        <authorList>
            <person name="Srivastava M."/>
            <person name="Begovic E."/>
            <person name="Chapman J."/>
            <person name="Putnam N.H."/>
            <person name="Hellsten U."/>
            <person name="Kawashima T."/>
            <person name="Kuo A."/>
            <person name="Mitros T."/>
            <person name="Salamov A."/>
            <person name="Carpenter M.L."/>
            <person name="Signorovitch A.Y."/>
            <person name="Moreno M.A."/>
            <person name="Kamm K."/>
            <person name="Grimwood J."/>
            <person name="Schmutz J."/>
            <person name="Shapiro H."/>
            <person name="Grigoriev I.V."/>
            <person name="Buss L.W."/>
            <person name="Schierwater B."/>
            <person name="Dellaporta S.L."/>
            <person name="Rokhsar D.S."/>
        </authorList>
    </citation>
    <scope>NUCLEOTIDE SEQUENCE [LARGE SCALE GENOMIC DNA]</scope>
    <source>
        <strain evidence="4 5">Grell-BS-1999</strain>
    </source>
</reference>
<organism evidence="4 5">
    <name type="scientific">Trichoplax adhaerens</name>
    <name type="common">Trichoplax reptans</name>
    <dbReference type="NCBI Taxonomy" id="10228"/>
    <lineage>
        <taxon>Eukaryota</taxon>
        <taxon>Metazoa</taxon>
        <taxon>Placozoa</taxon>
        <taxon>Uniplacotomia</taxon>
        <taxon>Trichoplacea</taxon>
        <taxon>Trichoplacidae</taxon>
        <taxon>Trichoplax</taxon>
    </lineage>
</organism>
<sequence length="238" mass="27740">MVLSTLPYEYDCLAALKQVLPEASYIEVNPLPVDVGMQIIDDWLSSASRTVSQQQREIMTVAAKQCSLPLYLKLVFDQARRWYSYHTITSADLPVTIPTVISLLFDKLERQHGKMLVSRALSYITASPSGVAESELEDLLSCDDVVLQDVYQYWLPPVRRIPPLLWTRIRSEIDEYLVERETDNNRVIYWYHRQFIEVARARYLHNEGVVREIHSLCADYYLGTWANQEKPFKYTDKQ</sequence>
<proteinExistence type="predicted"/>
<evidence type="ECO:0000256" key="2">
    <source>
        <dbReference type="ARBA" id="ARBA00022737"/>
    </source>
</evidence>
<keyword evidence="5" id="KW-1185">Reference proteome</keyword>
<dbReference type="KEGG" id="tad:TRIADDRAFT_19428"/>
<gene>
    <name evidence="4" type="ORF">TRIADDRAFT_19428</name>
</gene>
<dbReference type="STRING" id="10228.B3RLG2"/>
<dbReference type="InterPro" id="IPR052752">
    <property type="entry name" value="NACHT-WD_repeat"/>
</dbReference>
<evidence type="ECO:0000256" key="1">
    <source>
        <dbReference type="ARBA" id="ARBA00022574"/>
    </source>
</evidence>
<evidence type="ECO:0000259" key="3">
    <source>
        <dbReference type="Pfam" id="PF25469"/>
    </source>
</evidence>
<dbReference type="EMBL" id="DS985241">
    <property type="protein sequence ID" value="EDV28766.1"/>
    <property type="molecule type" value="Genomic_DNA"/>
</dbReference>
<dbReference type="InterPro" id="IPR057588">
    <property type="entry name" value="NWD1/2-like_WH"/>
</dbReference>
<dbReference type="OrthoDB" id="2325716at2759"/>
<keyword evidence="1" id="KW-0853">WD repeat</keyword>
<feature type="non-terminal residue" evidence="4">
    <location>
        <position position="238"/>
    </location>
</feature>
<dbReference type="PhylomeDB" id="B3RLG2"/>
<dbReference type="PANTHER" id="PTHR19871:SF14">
    <property type="entry name" value="DUF4062 DOMAIN-CONTAINING PROTEIN"/>
    <property type="match status" value="1"/>
</dbReference>
<feature type="domain" description="NWD1/2-like winged helix-turn-helix" evidence="3">
    <location>
        <begin position="105"/>
        <end position="207"/>
    </location>
</feature>